<evidence type="ECO:0000313" key="5">
    <source>
        <dbReference type="EMBL" id="MFD1124449.1"/>
    </source>
</evidence>
<sequence length="143" mass="16659">MSEQIGILIKNLDNDLQRYSSRQAKQLGITQVQMSIIDFLYRNEATRDLYQTDVEHEFNIQKSSATALLQLMEKKSLIVRAPSKKDSRFKIIVLTAKARQYATQIRQFYDQNDEALKQLLGKDADLFVSQLQKLHNHMTNQLK</sequence>
<dbReference type="EMBL" id="JBHTLH010000008">
    <property type="protein sequence ID" value="MFD1124449.1"/>
    <property type="molecule type" value="Genomic_DNA"/>
</dbReference>
<dbReference type="Pfam" id="PF12802">
    <property type="entry name" value="MarR_2"/>
    <property type="match status" value="1"/>
</dbReference>
<keyword evidence="2" id="KW-0238">DNA-binding</keyword>
<keyword evidence="3" id="KW-0804">Transcription</keyword>
<dbReference type="InterPro" id="IPR036390">
    <property type="entry name" value="WH_DNA-bd_sf"/>
</dbReference>
<dbReference type="PANTHER" id="PTHR42756:SF1">
    <property type="entry name" value="TRANSCRIPTIONAL REPRESSOR OF EMRAB OPERON"/>
    <property type="match status" value="1"/>
</dbReference>
<evidence type="ECO:0000256" key="1">
    <source>
        <dbReference type="ARBA" id="ARBA00023015"/>
    </source>
</evidence>
<keyword evidence="1" id="KW-0805">Transcription regulation</keyword>
<evidence type="ECO:0000256" key="3">
    <source>
        <dbReference type="ARBA" id="ARBA00023163"/>
    </source>
</evidence>
<name>A0ABW3PEB8_9LACO</name>
<protein>
    <submittedName>
        <fullName evidence="5">MarR family winged helix-turn-helix transcriptional regulator</fullName>
    </submittedName>
</protein>
<dbReference type="PANTHER" id="PTHR42756">
    <property type="entry name" value="TRANSCRIPTIONAL REGULATOR, MARR"/>
    <property type="match status" value="1"/>
</dbReference>
<evidence type="ECO:0000256" key="2">
    <source>
        <dbReference type="ARBA" id="ARBA00023125"/>
    </source>
</evidence>
<reference evidence="6" key="1">
    <citation type="journal article" date="2019" name="Int. J. Syst. Evol. Microbiol.">
        <title>The Global Catalogue of Microorganisms (GCM) 10K type strain sequencing project: providing services to taxonomists for standard genome sequencing and annotation.</title>
        <authorList>
            <consortium name="The Broad Institute Genomics Platform"/>
            <consortium name="The Broad Institute Genome Sequencing Center for Infectious Disease"/>
            <person name="Wu L."/>
            <person name="Ma J."/>
        </authorList>
    </citation>
    <scope>NUCLEOTIDE SEQUENCE [LARGE SCALE GENOMIC DNA]</scope>
    <source>
        <strain evidence="6">CCUG 71848</strain>
    </source>
</reference>
<dbReference type="InterPro" id="IPR000835">
    <property type="entry name" value="HTH_MarR-typ"/>
</dbReference>
<dbReference type="SUPFAM" id="SSF46785">
    <property type="entry name" value="Winged helix' DNA-binding domain"/>
    <property type="match status" value="1"/>
</dbReference>
<comment type="caution">
    <text evidence="5">The sequence shown here is derived from an EMBL/GenBank/DDBJ whole genome shotgun (WGS) entry which is preliminary data.</text>
</comment>
<gene>
    <name evidence="5" type="ORF">ACFQ22_03630</name>
</gene>
<organism evidence="5 6">
    <name type="scientific">Lentilactobacillus raoultii</name>
    <dbReference type="NCBI Taxonomy" id="1987503"/>
    <lineage>
        <taxon>Bacteria</taxon>
        <taxon>Bacillati</taxon>
        <taxon>Bacillota</taxon>
        <taxon>Bacilli</taxon>
        <taxon>Lactobacillales</taxon>
        <taxon>Lactobacillaceae</taxon>
        <taxon>Lentilactobacillus</taxon>
    </lineage>
</organism>
<feature type="domain" description="HTH marR-type" evidence="4">
    <location>
        <begin position="1"/>
        <end position="136"/>
    </location>
</feature>
<evidence type="ECO:0000313" key="6">
    <source>
        <dbReference type="Proteomes" id="UP001597156"/>
    </source>
</evidence>
<keyword evidence="6" id="KW-1185">Reference proteome</keyword>
<proteinExistence type="predicted"/>
<dbReference type="Proteomes" id="UP001597156">
    <property type="component" value="Unassembled WGS sequence"/>
</dbReference>
<accession>A0ABW3PEB8</accession>
<evidence type="ECO:0000259" key="4">
    <source>
        <dbReference type="PROSITE" id="PS50995"/>
    </source>
</evidence>
<dbReference type="InterPro" id="IPR036388">
    <property type="entry name" value="WH-like_DNA-bd_sf"/>
</dbReference>
<dbReference type="RefSeq" id="WP_121978795.1">
    <property type="nucleotide sequence ID" value="NZ_JBHTLH010000008.1"/>
</dbReference>
<dbReference type="Gene3D" id="1.10.10.10">
    <property type="entry name" value="Winged helix-like DNA-binding domain superfamily/Winged helix DNA-binding domain"/>
    <property type="match status" value="1"/>
</dbReference>
<dbReference type="SMART" id="SM00347">
    <property type="entry name" value="HTH_MARR"/>
    <property type="match status" value="1"/>
</dbReference>
<dbReference type="PROSITE" id="PS50995">
    <property type="entry name" value="HTH_MARR_2"/>
    <property type="match status" value="1"/>
</dbReference>